<evidence type="ECO:0000313" key="1">
    <source>
        <dbReference type="EMBL" id="KAL3849290.1"/>
    </source>
</evidence>
<dbReference type="AlphaFoldDB" id="A0ABD3UIS3"/>
<keyword evidence="2" id="KW-1185">Reference proteome</keyword>
<organism evidence="1 2">
    <name type="scientific">Penstemon smallii</name>
    <dbReference type="NCBI Taxonomy" id="265156"/>
    <lineage>
        <taxon>Eukaryota</taxon>
        <taxon>Viridiplantae</taxon>
        <taxon>Streptophyta</taxon>
        <taxon>Embryophyta</taxon>
        <taxon>Tracheophyta</taxon>
        <taxon>Spermatophyta</taxon>
        <taxon>Magnoliopsida</taxon>
        <taxon>eudicotyledons</taxon>
        <taxon>Gunneridae</taxon>
        <taxon>Pentapetalae</taxon>
        <taxon>asterids</taxon>
        <taxon>lamiids</taxon>
        <taxon>Lamiales</taxon>
        <taxon>Plantaginaceae</taxon>
        <taxon>Cheloneae</taxon>
        <taxon>Penstemon</taxon>
    </lineage>
</organism>
<accession>A0ABD3UIS3</accession>
<name>A0ABD3UIS3_9LAMI</name>
<protein>
    <submittedName>
        <fullName evidence="1">Uncharacterized protein</fullName>
    </submittedName>
</protein>
<sequence length="66" mass="8134">MSVRDARLSRKERSNVKLSTFQHFFLYLRSLCQLDCQRCNSIRITEVKKKKFRAMKNLLYWKVPWH</sequence>
<dbReference type="Proteomes" id="UP001634393">
    <property type="component" value="Unassembled WGS sequence"/>
</dbReference>
<comment type="caution">
    <text evidence="1">The sequence shown here is derived from an EMBL/GenBank/DDBJ whole genome shotgun (WGS) entry which is preliminary data.</text>
</comment>
<reference evidence="1 2" key="1">
    <citation type="submission" date="2024-12" db="EMBL/GenBank/DDBJ databases">
        <title>The unique morphological basis and parallel evolutionary history of personate flowers in Penstemon.</title>
        <authorList>
            <person name="Depatie T.H."/>
            <person name="Wessinger C.A."/>
        </authorList>
    </citation>
    <scope>NUCLEOTIDE SEQUENCE [LARGE SCALE GENOMIC DNA]</scope>
    <source>
        <strain evidence="1">WTNN_2</strain>
        <tissue evidence="1">Leaf</tissue>
    </source>
</reference>
<evidence type="ECO:0000313" key="2">
    <source>
        <dbReference type="Proteomes" id="UP001634393"/>
    </source>
</evidence>
<gene>
    <name evidence="1" type="ORF">ACJIZ3_011172</name>
</gene>
<dbReference type="EMBL" id="JBJXBP010000001">
    <property type="protein sequence ID" value="KAL3849290.1"/>
    <property type="molecule type" value="Genomic_DNA"/>
</dbReference>
<proteinExistence type="predicted"/>